<dbReference type="InterPro" id="IPR036514">
    <property type="entry name" value="SGNH_hydro_sf"/>
</dbReference>
<evidence type="ECO:0000259" key="1">
    <source>
        <dbReference type="Pfam" id="PF13472"/>
    </source>
</evidence>
<sequence length="216" mass="24781">MKKRFYVSYLLLLMFILGACTEEKIRVACVGNSITYGANIQNRDSDSYPAVLQQLLDSNKYEVRNYGFSSRTLLNKGDYPYMKEDMFSEALNFQPNIVVIKLGTNDSKPQNWLYKEEYSQDMQAMIDAFRGLPSNPDIYLCYPAKAYSVEWGINDSIIVNDIIPYINQIAETNNLKIIDLHTATENMEDNFPDKIHPNEEGAKILAETVYKALLIE</sequence>
<dbReference type="AlphaFoldDB" id="A0A5J4SGS9"/>
<comment type="caution">
    <text evidence="2">The sequence shown here is derived from an EMBL/GenBank/DDBJ whole genome shotgun (WGS) entry which is preliminary data.</text>
</comment>
<dbReference type="EMBL" id="SNRY01000217">
    <property type="protein sequence ID" value="KAA6344440.1"/>
    <property type="molecule type" value="Genomic_DNA"/>
</dbReference>
<feature type="domain" description="SGNH hydrolase-type esterase" evidence="1">
    <location>
        <begin position="29"/>
        <end position="203"/>
    </location>
</feature>
<dbReference type="Pfam" id="PF13472">
    <property type="entry name" value="Lipase_GDSL_2"/>
    <property type="match status" value="1"/>
</dbReference>
<organism evidence="2">
    <name type="scientific">termite gut metagenome</name>
    <dbReference type="NCBI Taxonomy" id="433724"/>
    <lineage>
        <taxon>unclassified sequences</taxon>
        <taxon>metagenomes</taxon>
        <taxon>organismal metagenomes</taxon>
    </lineage>
</organism>
<dbReference type="GO" id="GO:0046555">
    <property type="term" value="F:acetylxylan esterase activity"/>
    <property type="evidence" value="ECO:0007669"/>
    <property type="project" value="UniProtKB-EC"/>
</dbReference>
<name>A0A5J4SGS9_9ZZZZ</name>
<proteinExistence type="predicted"/>
<dbReference type="PANTHER" id="PTHR30383">
    <property type="entry name" value="THIOESTERASE 1/PROTEASE 1/LYSOPHOSPHOLIPASE L1"/>
    <property type="match status" value="1"/>
</dbReference>
<keyword evidence="2" id="KW-0378">Hydrolase</keyword>
<evidence type="ECO:0000313" key="2">
    <source>
        <dbReference type="EMBL" id="KAA6344440.1"/>
    </source>
</evidence>
<protein>
    <submittedName>
        <fullName evidence="2">Acetylxylan esterase</fullName>
        <ecNumber evidence="2">3.1.1.72</ecNumber>
    </submittedName>
</protein>
<dbReference type="EC" id="3.1.1.72" evidence="2"/>
<dbReference type="SUPFAM" id="SSF52266">
    <property type="entry name" value="SGNH hydrolase"/>
    <property type="match status" value="1"/>
</dbReference>
<reference evidence="2" key="1">
    <citation type="submission" date="2019-03" db="EMBL/GenBank/DDBJ databases">
        <title>Single cell metagenomics reveals metabolic interactions within the superorganism composed of flagellate Streblomastix strix and complex community of Bacteroidetes bacteria on its surface.</title>
        <authorList>
            <person name="Treitli S.C."/>
            <person name="Kolisko M."/>
            <person name="Husnik F."/>
            <person name="Keeling P."/>
            <person name="Hampl V."/>
        </authorList>
    </citation>
    <scope>NUCLEOTIDE SEQUENCE</scope>
    <source>
        <strain evidence="2">STM</strain>
    </source>
</reference>
<dbReference type="Gene3D" id="3.40.50.1110">
    <property type="entry name" value="SGNH hydrolase"/>
    <property type="match status" value="1"/>
</dbReference>
<gene>
    <name evidence="2" type="ORF">EZS27_007925</name>
</gene>
<accession>A0A5J4SGS9</accession>
<dbReference type="InterPro" id="IPR051532">
    <property type="entry name" value="Ester_Hydrolysis_Enzymes"/>
</dbReference>
<dbReference type="GO" id="GO:0004622">
    <property type="term" value="F:phosphatidylcholine lysophospholipase activity"/>
    <property type="evidence" value="ECO:0007669"/>
    <property type="project" value="TreeGrafter"/>
</dbReference>
<dbReference type="InterPro" id="IPR013830">
    <property type="entry name" value="SGNH_hydro"/>
</dbReference>
<dbReference type="PROSITE" id="PS51257">
    <property type="entry name" value="PROKAR_LIPOPROTEIN"/>
    <property type="match status" value="1"/>
</dbReference>
<dbReference type="PANTHER" id="PTHR30383:SF5">
    <property type="entry name" value="SGNH HYDROLASE-TYPE ESTERASE DOMAIN-CONTAINING PROTEIN"/>
    <property type="match status" value="1"/>
</dbReference>